<gene>
    <name evidence="1" type="ORF">SAMN05446927_7686</name>
</gene>
<dbReference type="Proteomes" id="UP000219522">
    <property type="component" value="Unassembled WGS sequence"/>
</dbReference>
<accession>A0A7Z7IE11</accession>
<evidence type="ECO:0000313" key="2">
    <source>
        <dbReference type="Proteomes" id="UP000219522"/>
    </source>
</evidence>
<keyword evidence="2" id="KW-1185">Reference proteome</keyword>
<organism evidence="1 2">
    <name type="scientific">Caballeronia arationis</name>
    <dbReference type="NCBI Taxonomy" id="1777142"/>
    <lineage>
        <taxon>Bacteria</taxon>
        <taxon>Pseudomonadati</taxon>
        <taxon>Pseudomonadota</taxon>
        <taxon>Betaproteobacteria</taxon>
        <taxon>Burkholderiales</taxon>
        <taxon>Burkholderiaceae</taxon>
        <taxon>Caballeronia</taxon>
    </lineage>
</organism>
<dbReference type="AlphaFoldDB" id="A0A7Z7IE11"/>
<name>A0A7Z7IE11_9BURK</name>
<protein>
    <submittedName>
        <fullName evidence="1">Uncharacterized protein</fullName>
    </submittedName>
</protein>
<comment type="caution">
    <text evidence="1">The sequence shown here is derived from an EMBL/GenBank/DDBJ whole genome shotgun (WGS) entry which is preliminary data.</text>
</comment>
<evidence type="ECO:0000313" key="1">
    <source>
        <dbReference type="EMBL" id="SOE89043.1"/>
    </source>
</evidence>
<dbReference type="EMBL" id="OCSU01000003">
    <property type="protein sequence ID" value="SOE89043.1"/>
    <property type="molecule type" value="Genomic_DNA"/>
</dbReference>
<proteinExistence type="predicted"/>
<sequence length="62" mass="6591">MVPNGSGIVQCIGPPECLITVSIATYLEATERALSIRSKEGNRFTISEPEGTTTEGPNLIAR</sequence>
<reference evidence="1 2" key="1">
    <citation type="submission" date="2017-09" db="EMBL/GenBank/DDBJ databases">
        <authorList>
            <person name="Varghese N."/>
            <person name="Submissions S."/>
        </authorList>
    </citation>
    <scope>NUCLEOTIDE SEQUENCE [LARGE SCALE GENOMIC DNA]</scope>
    <source>
        <strain evidence="1 2">OK806</strain>
    </source>
</reference>